<dbReference type="Gene3D" id="3.60.15.10">
    <property type="entry name" value="Ribonuclease Z/Hydroxyacylglutathione hydrolase-like"/>
    <property type="match status" value="1"/>
</dbReference>
<keyword evidence="3" id="KW-1185">Reference proteome</keyword>
<evidence type="ECO:0000313" key="2">
    <source>
        <dbReference type="EMBL" id="RCX05615.1"/>
    </source>
</evidence>
<evidence type="ECO:0000313" key="3">
    <source>
        <dbReference type="Proteomes" id="UP000253517"/>
    </source>
</evidence>
<comment type="caution">
    <text evidence="2">The sequence shown here is derived from an EMBL/GenBank/DDBJ whole genome shotgun (WGS) entry which is preliminary data.</text>
</comment>
<dbReference type="AlphaFoldDB" id="A0A369A8Z7"/>
<organism evidence="2 3">
    <name type="scientific">Schleiferia thermophila</name>
    <dbReference type="NCBI Taxonomy" id="884107"/>
    <lineage>
        <taxon>Bacteria</taxon>
        <taxon>Pseudomonadati</taxon>
        <taxon>Bacteroidota</taxon>
        <taxon>Flavobacteriia</taxon>
        <taxon>Flavobacteriales</taxon>
        <taxon>Schleiferiaceae</taxon>
        <taxon>Schleiferia</taxon>
    </lineage>
</organism>
<dbReference type="CDD" id="cd16279">
    <property type="entry name" value="metallo-hydrolase-like_MBL-fold"/>
    <property type="match status" value="1"/>
</dbReference>
<gene>
    <name evidence="2" type="ORF">DES35_101903</name>
</gene>
<dbReference type="Pfam" id="PF12706">
    <property type="entry name" value="Lactamase_B_2"/>
    <property type="match status" value="1"/>
</dbReference>
<dbReference type="InterPro" id="IPR036866">
    <property type="entry name" value="RibonucZ/Hydroxyglut_hydro"/>
</dbReference>
<proteinExistence type="predicted"/>
<dbReference type="EMBL" id="QPJS01000001">
    <property type="protein sequence ID" value="RCX05615.1"/>
    <property type="molecule type" value="Genomic_DNA"/>
</dbReference>
<dbReference type="PANTHER" id="PTHR42663:SF6">
    <property type="entry name" value="HYDROLASE C777.06C-RELATED"/>
    <property type="match status" value="1"/>
</dbReference>
<feature type="domain" description="Metallo-beta-lactamase" evidence="1">
    <location>
        <begin position="51"/>
        <end position="229"/>
    </location>
</feature>
<dbReference type="PANTHER" id="PTHR42663">
    <property type="entry name" value="HYDROLASE C777.06C-RELATED-RELATED"/>
    <property type="match status" value="1"/>
</dbReference>
<evidence type="ECO:0000259" key="1">
    <source>
        <dbReference type="Pfam" id="PF12706"/>
    </source>
</evidence>
<name>A0A369A8Z7_9FLAO</name>
<accession>A0A369A8Z7</accession>
<dbReference type="SUPFAM" id="SSF56281">
    <property type="entry name" value="Metallo-hydrolase/oxidoreductase"/>
    <property type="match status" value="1"/>
</dbReference>
<reference evidence="2 3" key="1">
    <citation type="submission" date="2018-07" db="EMBL/GenBank/DDBJ databases">
        <title>Genomic Encyclopedia of Type Strains, Phase IV (KMG-IV): sequencing the most valuable type-strain genomes for metagenomic binning, comparative biology and taxonomic classification.</title>
        <authorList>
            <person name="Goeker M."/>
        </authorList>
    </citation>
    <scope>NUCLEOTIDE SEQUENCE [LARGE SCALE GENOMIC DNA]</scope>
    <source>
        <strain evidence="2 3">DSM 21410</strain>
    </source>
</reference>
<dbReference type="RefSeq" id="WP_114365901.1">
    <property type="nucleotide sequence ID" value="NZ_BHZF01000001.1"/>
</dbReference>
<sequence>MNLTIIFTGTGTSQGIPVIGCSCPVCTSTDPRDQRTRTSAHLIADSLHLQIDIGADFRQQMLRHHIRQLDAVLLTHEHMDHLAGIDDLRPLIFIQGKPMPLYGSDQTLQAVQRQFPYAFAAPQNRYPGAPELTPCLIDEQRPFTIGQLTITPLPVLHGQWPVLGFRIGDFSYITDANHIPPQTLRLLTGTRYLVLNALRHKPHYSHFTLEEAITIARQVHAEHTYFTHISHDLGLHAQVEPTLPPGMHLAYDGLTLHIPH</sequence>
<dbReference type="Proteomes" id="UP000253517">
    <property type="component" value="Unassembled WGS sequence"/>
</dbReference>
<dbReference type="InterPro" id="IPR001279">
    <property type="entry name" value="Metallo-B-lactamas"/>
</dbReference>
<protein>
    <submittedName>
        <fullName evidence="2">Phosphoribosyl 1,2-cyclic phosphate phosphodiesterase</fullName>
    </submittedName>
</protein>